<reference evidence="1 2" key="1">
    <citation type="submission" date="2019-06" db="EMBL/GenBank/DDBJ databases">
        <title>Spirosoma utsteinense sp. nov. isolated from Antarctic ice-free soils.</title>
        <authorList>
            <person name="Tahon G."/>
        </authorList>
    </citation>
    <scope>NUCLEOTIDE SEQUENCE [LARGE SCALE GENOMIC DNA]</scope>
    <source>
        <strain evidence="1 2">LMG 31447</strain>
    </source>
</reference>
<dbReference type="Proteomes" id="UP000700732">
    <property type="component" value="Unassembled WGS sequence"/>
</dbReference>
<dbReference type="EMBL" id="VFIA01000001">
    <property type="protein sequence ID" value="MBC3789774.1"/>
    <property type="molecule type" value="Genomic_DNA"/>
</dbReference>
<gene>
    <name evidence="1" type="ORF">FH603_257</name>
</gene>
<evidence type="ECO:0000313" key="1">
    <source>
        <dbReference type="EMBL" id="MBC3789774.1"/>
    </source>
</evidence>
<evidence type="ECO:0000313" key="2">
    <source>
        <dbReference type="Proteomes" id="UP000700732"/>
    </source>
</evidence>
<organism evidence="1 2">
    <name type="scientific">Spirosoma utsteinense</name>
    <dbReference type="NCBI Taxonomy" id="2585773"/>
    <lineage>
        <taxon>Bacteria</taxon>
        <taxon>Pseudomonadati</taxon>
        <taxon>Bacteroidota</taxon>
        <taxon>Cytophagia</taxon>
        <taxon>Cytophagales</taxon>
        <taxon>Cytophagaceae</taxon>
        <taxon>Spirosoma</taxon>
    </lineage>
</organism>
<sequence length="49" mass="5793">MPAKQRIIYLNIWFYFNQVDTFVARGGQAEHRNIDAEEQDLAFLINMFG</sequence>
<protein>
    <submittedName>
        <fullName evidence="1">Uncharacterized protein</fullName>
    </submittedName>
</protein>
<accession>A0ABR6VZR9</accession>
<name>A0ABR6VZR9_9BACT</name>
<keyword evidence="2" id="KW-1185">Reference proteome</keyword>
<comment type="caution">
    <text evidence="1">The sequence shown here is derived from an EMBL/GenBank/DDBJ whole genome shotgun (WGS) entry which is preliminary data.</text>
</comment>
<proteinExistence type="predicted"/>